<evidence type="ECO:0000256" key="3">
    <source>
        <dbReference type="ARBA" id="ARBA00022553"/>
    </source>
</evidence>
<evidence type="ECO:0000313" key="8">
    <source>
        <dbReference type="EMBL" id="KYC37901.1"/>
    </source>
</evidence>
<keyword evidence="9" id="KW-1185">Reference proteome</keyword>
<name>A0A139WZM4_9CYAN</name>
<dbReference type="InterPro" id="IPR036890">
    <property type="entry name" value="HATPase_C_sf"/>
</dbReference>
<dbReference type="Gene3D" id="3.30.565.10">
    <property type="entry name" value="Histidine kinase-like ATPase, C-terminal domain"/>
    <property type="match status" value="1"/>
</dbReference>
<keyword evidence="5 8" id="KW-0418">Kinase</keyword>
<dbReference type="PRINTS" id="PR00344">
    <property type="entry name" value="BCTRLSENSOR"/>
</dbReference>
<dbReference type="Pfam" id="PF00512">
    <property type="entry name" value="HisKA"/>
    <property type="match status" value="1"/>
</dbReference>
<comment type="catalytic activity">
    <reaction evidence="1">
        <text>ATP + protein L-histidine = ADP + protein N-phospho-L-histidine.</text>
        <dbReference type="EC" id="2.7.13.3"/>
    </reaction>
</comment>
<dbReference type="EC" id="2.7.13.3" evidence="2"/>
<dbReference type="InterPro" id="IPR004358">
    <property type="entry name" value="Sig_transdc_His_kin-like_C"/>
</dbReference>
<comment type="caution">
    <text evidence="8">The sequence shown here is derived from an EMBL/GenBank/DDBJ whole genome shotgun (WGS) entry which is preliminary data.</text>
</comment>
<accession>A0A139WZM4</accession>
<organism evidence="8 9">
    <name type="scientific">Scytonema hofmannii PCC 7110</name>
    <dbReference type="NCBI Taxonomy" id="128403"/>
    <lineage>
        <taxon>Bacteria</taxon>
        <taxon>Bacillati</taxon>
        <taxon>Cyanobacteriota</taxon>
        <taxon>Cyanophyceae</taxon>
        <taxon>Nostocales</taxon>
        <taxon>Scytonemataceae</taxon>
        <taxon>Scytonema</taxon>
    </lineage>
</organism>
<keyword evidence="4" id="KW-0808">Transferase</keyword>
<dbReference type="InterPro" id="IPR003661">
    <property type="entry name" value="HisK_dim/P_dom"/>
</dbReference>
<evidence type="ECO:0000259" key="7">
    <source>
        <dbReference type="PROSITE" id="PS50109"/>
    </source>
</evidence>
<dbReference type="RefSeq" id="WP_026134609.1">
    <property type="nucleotide sequence ID" value="NZ_KQ976354.1"/>
</dbReference>
<gene>
    <name evidence="8" type="ORF">WA1_05225</name>
</gene>
<dbReference type="AlphaFoldDB" id="A0A139WZM4"/>
<dbReference type="SMART" id="SM00388">
    <property type="entry name" value="HisKA"/>
    <property type="match status" value="1"/>
</dbReference>
<evidence type="ECO:0000256" key="1">
    <source>
        <dbReference type="ARBA" id="ARBA00000085"/>
    </source>
</evidence>
<dbReference type="InterPro" id="IPR003594">
    <property type="entry name" value="HATPase_dom"/>
</dbReference>
<dbReference type="PROSITE" id="PS50109">
    <property type="entry name" value="HIS_KIN"/>
    <property type="match status" value="1"/>
</dbReference>
<dbReference type="Proteomes" id="UP000076925">
    <property type="component" value="Unassembled WGS sequence"/>
</dbReference>
<dbReference type="EMBL" id="ANNX02000045">
    <property type="protein sequence ID" value="KYC37901.1"/>
    <property type="molecule type" value="Genomic_DNA"/>
</dbReference>
<evidence type="ECO:0000256" key="4">
    <source>
        <dbReference type="ARBA" id="ARBA00022679"/>
    </source>
</evidence>
<dbReference type="CDD" id="cd00082">
    <property type="entry name" value="HisKA"/>
    <property type="match status" value="1"/>
</dbReference>
<dbReference type="Pfam" id="PF02518">
    <property type="entry name" value="HATPase_c"/>
    <property type="match status" value="1"/>
</dbReference>
<dbReference type="InterPro" id="IPR050736">
    <property type="entry name" value="Sensor_HK_Regulatory"/>
</dbReference>
<evidence type="ECO:0000256" key="6">
    <source>
        <dbReference type="ARBA" id="ARBA00023012"/>
    </source>
</evidence>
<protein>
    <recommendedName>
        <fullName evidence="2">histidine kinase</fullName>
        <ecNumber evidence="2">2.7.13.3</ecNumber>
    </recommendedName>
</protein>
<dbReference type="Gene3D" id="1.10.287.130">
    <property type="match status" value="1"/>
</dbReference>
<evidence type="ECO:0000256" key="5">
    <source>
        <dbReference type="ARBA" id="ARBA00022777"/>
    </source>
</evidence>
<dbReference type="InterPro" id="IPR036097">
    <property type="entry name" value="HisK_dim/P_sf"/>
</dbReference>
<keyword evidence="3" id="KW-0597">Phosphoprotein</keyword>
<sequence>MSMSTSSEFVALCREQMALLAQGLEASLSVVYLTQELVEASTSPEAKLIPVVFYPETAVDRQQDNALVLPMSISIPDKVSYSSALTVMERIPHSSTGNIRRLRETKKNQKLLKAAEEFSATTRETATTEASESHSSEEYFIGGDQIVLPLISQDMMLGLLVTVREDREWNEQERGEIERIAQTLSLACVIDRQRAWLEEQLHQQQILQEKQQDLLDNLLHQLRNPLTALRTFGKLLLKRLRPGDANQKVASSIVRESDRLKELLQKFDEVIDLTAEDLGLVTLPSKQVYVEANLQKESKAPLLLPGTGEKETDCSIEDILESLLVSASAIAQEKNLQLVVEIPPYLPLVRVNRKLLEEVLSNIIDNALKYTPTDGKILIQAGQEKPSFQGIAISDTGPGIPPQDLERLGERHYRGVQAQTQIPGTGLGLSIAKQLIEQMQGEIQVFSPALNSAITSLNARGTTVIVWLPVSSDQ</sequence>
<evidence type="ECO:0000256" key="2">
    <source>
        <dbReference type="ARBA" id="ARBA00012438"/>
    </source>
</evidence>
<feature type="domain" description="Histidine kinase" evidence="7">
    <location>
        <begin position="217"/>
        <end position="472"/>
    </location>
</feature>
<reference evidence="8 9" key="1">
    <citation type="journal article" date="2013" name="Genome Biol. Evol.">
        <title>Genomes of Stigonematalean cyanobacteria (subsection V) and the evolution of oxygenic photosynthesis from prokaryotes to plastids.</title>
        <authorList>
            <person name="Dagan T."/>
            <person name="Roettger M."/>
            <person name="Stucken K."/>
            <person name="Landan G."/>
            <person name="Koch R."/>
            <person name="Major P."/>
            <person name="Gould S.B."/>
            <person name="Goremykin V.V."/>
            <person name="Rippka R."/>
            <person name="Tandeau de Marsac N."/>
            <person name="Gugger M."/>
            <person name="Lockhart P.J."/>
            <person name="Allen J.F."/>
            <person name="Brune I."/>
            <person name="Maus I."/>
            <person name="Puhler A."/>
            <person name="Martin W.F."/>
        </authorList>
    </citation>
    <scope>NUCLEOTIDE SEQUENCE [LARGE SCALE GENOMIC DNA]</scope>
    <source>
        <strain evidence="8 9">PCC 7110</strain>
    </source>
</reference>
<dbReference type="InterPro" id="IPR005467">
    <property type="entry name" value="His_kinase_dom"/>
</dbReference>
<dbReference type="SUPFAM" id="SSF47384">
    <property type="entry name" value="Homodimeric domain of signal transducing histidine kinase"/>
    <property type="match status" value="1"/>
</dbReference>
<dbReference type="SMART" id="SM00387">
    <property type="entry name" value="HATPase_c"/>
    <property type="match status" value="1"/>
</dbReference>
<dbReference type="OrthoDB" id="9773956at2"/>
<dbReference type="PANTHER" id="PTHR43711:SF26">
    <property type="entry name" value="SENSOR HISTIDINE KINASE RCSC"/>
    <property type="match status" value="1"/>
</dbReference>
<evidence type="ECO:0000313" key="9">
    <source>
        <dbReference type="Proteomes" id="UP000076925"/>
    </source>
</evidence>
<dbReference type="PANTHER" id="PTHR43711">
    <property type="entry name" value="TWO-COMPONENT HISTIDINE KINASE"/>
    <property type="match status" value="1"/>
</dbReference>
<dbReference type="GO" id="GO:0000155">
    <property type="term" value="F:phosphorelay sensor kinase activity"/>
    <property type="evidence" value="ECO:0007669"/>
    <property type="project" value="InterPro"/>
</dbReference>
<keyword evidence="6" id="KW-0902">Two-component regulatory system</keyword>
<proteinExistence type="predicted"/>
<dbReference type="STRING" id="128403.WA1_05225"/>
<dbReference type="SUPFAM" id="SSF55874">
    <property type="entry name" value="ATPase domain of HSP90 chaperone/DNA topoisomerase II/histidine kinase"/>
    <property type="match status" value="1"/>
</dbReference>